<feature type="transmembrane region" description="Helical" evidence="6">
    <location>
        <begin position="491"/>
        <end position="514"/>
    </location>
</feature>
<dbReference type="GeneID" id="63704113"/>
<reference evidence="7 8" key="1">
    <citation type="journal article" date="2016" name="BMC Genomics">
        <title>Genome sequencing and secondary metabolism of the postharvest pathogen Penicillium griseofulvum.</title>
        <authorList>
            <person name="Banani H."/>
            <person name="Marcet-Houben M."/>
            <person name="Ballester A.R."/>
            <person name="Abbruscato P."/>
            <person name="Gonzalez-Candelas L."/>
            <person name="Gabaldon T."/>
            <person name="Spadaro D."/>
        </authorList>
    </citation>
    <scope>NUCLEOTIDE SEQUENCE [LARGE SCALE GENOMIC DNA]</scope>
    <source>
        <strain evidence="7 8">PG3</strain>
    </source>
</reference>
<dbReference type="SUPFAM" id="SSF103473">
    <property type="entry name" value="MFS general substrate transporter"/>
    <property type="match status" value="1"/>
</dbReference>
<keyword evidence="3 6" id="KW-0812">Transmembrane</keyword>
<evidence type="ECO:0000256" key="4">
    <source>
        <dbReference type="ARBA" id="ARBA00022989"/>
    </source>
</evidence>
<protein>
    <submittedName>
        <fullName evidence="7">Major facilitator superfamily domain, general substrate transporter</fullName>
    </submittedName>
</protein>
<name>A0A135LEA5_PENPA</name>
<dbReference type="AlphaFoldDB" id="A0A135LEA5"/>
<dbReference type="STRING" id="5078.A0A135LEA5"/>
<keyword evidence="2" id="KW-0813">Transport</keyword>
<gene>
    <name evidence="7" type="ORF">PGRI_011000</name>
</gene>
<dbReference type="GO" id="GO:0016020">
    <property type="term" value="C:membrane"/>
    <property type="evidence" value="ECO:0007669"/>
    <property type="project" value="UniProtKB-SubCell"/>
</dbReference>
<evidence type="ECO:0000256" key="2">
    <source>
        <dbReference type="ARBA" id="ARBA00022448"/>
    </source>
</evidence>
<feature type="transmembrane region" description="Helical" evidence="6">
    <location>
        <begin position="460"/>
        <end position="479"/>
    </location>
</feature>
<keyword evidence="5 6" id="KW-0472">Membrane</keyword>
<evidence type="ECO:0000256" key="6">
    <source>
        <dbReference type="SAM" id="Phobius"/>
    </source>
</evidence>
<evidence type="ECO:0000256" key="3">
    <source>
        <dbReference type="ARBA" id="ARBA00022692"/>
    </source>
</evidence>
<proteinExistence type="predicted"/>
<comment type="subcellular location">
    <subcellularLocation>
        <location evidence="1">Membrane</location>
        <topology evidence="1">Multi-pass membrane protein</topology>
    </subcellularLocation>
</comment>
<keyword evidence="8" id="KW-1185">Reference proteome</keyword>
<accession>A0A135LEA5</accession>
<evidence type="ECO:0000256" key="1">
    <source>
        <dbReference type="ARBA" id="ARBA00004141"/>
    </source>
</evidence>
<feature type="transmembrane region" description="Helical" evidence="6">
    <location>
        <begin position="172"/>
        <end position="195"/>
    </location>
</feature>
<dbReference type="PANTHER" id="PTHR43791">
    <property type="entry name" value="PERMEASE-RELATED"/>
    <property type="match status" value="1"/>
</dbReference>
<organism evidence="7 8">
    <name type="scientific">Penicillium patulum</name>
    <name type="common">Penicillium griseofulvum</name>
    <dbReference type="NCBI Taxonomy" id="5078"/>
    <lineage>
        <taxon>Eukaryota</taxon>
        <taxon>Fungi</taxon>
        <taxon>Dikarya</taxon>
        <taxon>Ascomycota</taxon>
        <taxon>Pezizomycotina</taxon>
        <taxon>Eurotiomycetes</taxon>
        <taxon>Eurotiomycetidae</taxon>
        <taxon>Eurotiales</taxon>
        <taxon>Aspergillaceae</taxon>
        <taxon>Penicillium</taxon>
    </lineage>
</organism>
<evidence type="ECO:0000313" key="8">
    <source>
        <dbReference type="Proteomes" id="UP000070168"/>
    </source>
</evidence>
<evidence type="ECO:0000256" key="5">
    <source>
        <dbReference type="ARBA" id="ARBA00023136"/>
    </source>
</evidence>
<feature type="transmembrane region" description="Helical" evidence="6">
    <location>
        <begin position="371"/>
        <end position="391"/>
    </location>
</feature>
<dbReference type="RefSeq" id="XP_040645766.1">
    <property type="nucleotide sequence ID" value="XM_040788813.1"/>
</dbReference>
<dbReference type="GO" id="GO:0022857">
    <property type="term" value="F:transmembrane transporter activity"/>
    <property type="evidence" value="ECO:0007669"/>
    <property type="project" value="InterPro"/>
</dbReference>
<feature type="transmembrane region" description="Helical" evidence="6">
    <location>
        <begin position="121"/>
        <end position="140"/>
    </location>
</feature>
<dbReference type="Gene3D" id="1.20.1250.20">
    <property type="entry name" value="MFS general substrate transporter like domains"/>
    <property type="match status" value="2"/>
</dbReference>
<sequence>MTDEQLHSPAKLYSNGEKATVDLNVHQLYNGTTTSSDGEESDPEAQASTLSHHIVKNGQQILIIWTPEEEHFIVRKLDFLFLPIFSLIFTWMAIDRTNVSSVLTSTFLSDTSMTRDQANTGVSLLWLGIVLLEIPSNIILHRVGPHYWIPAQVIVWGLVEVLQMFVTTAKGWYAARLFLGLAESGFIPGSLYILSTWYAPKELTQRTAIFFLGPAFSAAFGSLISAGALTLHQHGGLNGWQWSVFILLLYMRMIAVNATSNSAAGVLAFTLVPKSPYCTGHLFGGLIRVRGWLSEHEADILVARQARNEDHQIGGSNLKIAWKDITDVLFHWVTWPYLVVCLAGLQSTNGLSTWGASIIKSLNFSAIRANLLNAPGSLLGAIFGIVLSAFVDRSSRFGYAILFSAVWTLAGLIALYCLPITSKASWSFYAAYVVTQSAPNWQPINVTWLSLNFKTPQKRAIAYAIYIGCSNLGGTYGNQVFRASDAPLYHTAWIACISLGAVWLAGIITQTLGFQWANRVFAKKLADDPELESEVTYIDNNGGKYRYYW</sequence>
<dbReference type="OMA" id="TWMAIDR"/>
<feature type="transmembrane region" description="Helical" evidence="6">
    <location>
        <begin position="397"/>
        <end position="418"/>
    </location>
</feature>
<keyword evidence="4 6" id="KW-1133">Transmembrane helix</keyword>
<dbReference type="OrthoDB" id="2985014at2759"/>
<dbReference type="PANTHER" id="PTHR43791:SF32">
    <property type="entry name" value="MAJOR FACILITATOR SUPERFAMILY (MFS) PROFILE DOMAIN-CONTAINING PROTEIN"/>
    <property type="match status" value="1"/>
</dbReference>
<evidence type="ECO:0000313" key="7">
    <source>
        <dbReference type="EMBL" id="KXG47230.1"/>
    </source>
</evidence>
<dbReference type="EMBL" id="LHQR01000065">
    <property type="protein sequence ID" value="KXG47230.1"/>
    <property type="molecule type" value="Genomic_DNA"/>
</dbReference>
<dbReference type="Pfam" id="PF07690">
    <property type="entry name" value="MFS_1"/>
    <property type="match status" value="1"/>
</dbReference>
<feature type="transmembrane region" description="Helical" evidence="6">
    <location>
        <begin position="77"/>
        <end position="94"/>
    </location>
</feature>
<feature type="transmembrane region" description="Helical" evidence="6">
    <location>
        <begin position="147"/>
        <end position="166"/>
    </location>
</feature>
<dbReference type="InterPro" id="IPR011701">
    <property type="entry name" value="MFS"/>
</dbReference>
<dbReference type="InterPro" id="IPR036259">
    <property type="entry name" value="MFS_trans_sf"/>
</dbReference>
<comment type="caution">
    <text evidence="7">The sequence shown here is derived from an EMBL/GenBank/DDBJ whole genome shotgun (WGS) entry which is preliminary data.</text>
</comment>
<dbReference type="Proteomes" id="UP000070168">
    <property type="component" value="Unassembled WGS sequence"/>
</dbReference>
<feature type="transmembrane region" description="Helical" evidence="6">
    <location>
        <begin position="207"/>
        <end position="229"/>
    </location>
</feature>